<accession>A0A0M0JRM8</accession>
<name>A0A0M0JRM8_9EUKA</name>
<proteinExistence type="predicted"/>
<reference evidence="2" key="1">
    <citation type="journal article" date="2015" name="PLoS Genet.">
        <title>Genome Sequence and Transcriptome Analyses of Chrysochromulina tobin: Metabolic Tools for Enhanced Algal Fitness in the Prominent Order Prymnesiales (Haptophyceae).</title>
        <authorList>
            <person name="Hovde B.T."/>
            <person name="Deodato C.R."/>
            <person name="Hunsperger H.M."/>
            <person name="Ryken S.A."/>
            <person name="Yost W."/>
            <person name="Jha R.K."/>
            <person name="Patterson J."/>
            <person name="Monnat R.J. Jr."/>
            <person name="Barlow S.B."/>
            <person name="Starkenburg S.R."/>
            <person name="Cattolico R.A."/>
        </authorList>
    </citation>
    <scope>NUCLEOTIDE SEQUENCE</scope>
    <source>
        <strain evidence="2">CCMP291</strain>
    </source>
</reference>
<sequence>MPPDPASPAVCVARASAVPGACTEDGPGGSGGSPLFMLHSVPAVVESYPPANSALRLWALDASSWAPTASTTYVADIAAANAAGAALYAREYELPVDFGMADLSPLSWEGVAAAAATNASLFERLWRVHGKSYARAPACNLKDACADALLAYINGTGVDK</sequence>
<dbReference type="AlphaFoldDB" id="A0A0M0JRM8"/>
<protein>
    <submittedName>
        <fullName evidence="1">Uncharacterized protein</fullName>
    </submittedName>
</protein>
<dbReference type="Proteomes" id="UP000037460">
    <property type="component" value="Unassembled WGS sequence"/>
</dbReference>
<gene>
    <name evidence="1" type="ORF">Ctob_005385</name>
</gene>
<comment type="caution">
    <text evidence="1">The sequence shown here is derived from an EMBL/GenBank/DDBJ whole genome shotgun (WGS) entry which is preliminary data.</text>
</comment>
<organism evidence="1 2">
    <name type="scientific">Chrysochromulina tobinii</name>
    <dbReference type="NCBI Taxonomy" id="1460289"/>
    <lineage>
        <taxon>Eukaryota</taxon>
        <taxon>Haptista</taxon>
        <taxon>Haptophyta</taxon>
        <taxon>Prymnesiophyceae</taxon>
        <taxon>Prymnesiales</taxon>
        <taxon>Chrysochromulinaceae</taxon>
        <taxon>Chrysochromulina</taxon>
    </lineage>
</organism>
<evidence type="ECO:0000313" key="2">
    <source>
        <dbReference type="Proteomes" id="UP000037460"/>
    </source>
</evidence>
<dbReference type="EMBL" id="JWZX01002444">
    <property type="protein sequence ID" value="KOO29256.1"/>
    <property type="molecule type" value="Genomic_DNA"/>
</dbReference>
<evidence type="ECO:0000313" key="1">
    <source>
        <dbReference type="EMBL" id="KOO29256.1"/>
    </source>
</evidence>
<keyword evidence="2" id="KW-1185">Reference proteome</keyword>